<dbReference type="SFLD" id="SFLDG01129">
    <property type="entry name" value="C1.5:_HAD__Beta-PGM__Phosphata"/>
    <property type="match status" value="1"/>
</dbReference>
<dbReference type="Gene3D" id="3.40.50.1000">
    <property type="entry name" value="HAD superfamily/HAD-like"/>
    <property type="match status" value="1"/>
</dbReference>
<accession>A5YSA7</accession>
<evidence type="ECO:0000256" key="2">
    <source>
        <dbReference type="SAM" id="MobiDB-lite"/>
    </source>
</evidence>
<feature type="compositionally biased region" description="Polar residues" evidence="2">
    <location>
        <begin position="80"/>
        <end position="91"/>
    </location>
</feature>
<feature type="region of interest" description="Disordered" evidence="2">
    <location>
        <begin position="59"/>
        <end position="91"/>
    </location>
</feature>
<proteinExistence type="inferred from homology"/>
<dbReference type="InterPro" id="IPR006439">
    <property type="entry name" value="HAD-SF_hydro_IA"/>
</dbReference>
<dbReference type="PANTHER" id="PTHR43434:SF1">
    <property type="entry name" value="PHOSPHOGLYCOLATE PHOSPHATASE"/>
    <property type="match status" value="1"/>
</dbReference>
<dbReference type="AlphaFoldDB" id="A5YSA7"/>
<dbReference type="NCBIfam" id="TIGR01549">
    <property type="entry name" value="HAD-SF-IA-v1"/>
    <property type="match status" value="1"/>
</dbReference>
<organism evidence="3">
    <name type="scientific">uncultured haloarchaeon</name>
    <dbReference type="NCBI Taxonomy" id="160804"/>
    <lineage>
        <taxon>Archaea</taxon>
        <taxon>Methanobacteriati</taxon>
        <taxon>Methanobacteriota</taxon>
        <taxon>Stenosarchaea group</taxon>
        <taxon>Halobacteria</taxon>
        <taxon>Halobacteriales</taxon>
        <taxon>Halobacteriaceae</taxon>
        <taxon>environmental samples</taxon>
    </lineage>
</organism>
<dbReference type="PANTHER" id="PTHR43434">
    <property type="entry name" value="PHOSPHOGLYCOLATE PHOSPHATASE"/>
    <property type="match status" value="1"/>
</dbReference>
<protein>
    <submittedName>
        <fullName evidence="3">Phosphatase-like protein</fullName>
    </submittedName>
</protein>
<sequence>MILLMFRAQGDDRQLRIQRQCTHFVCTVYHKCSLYPYRPNSLVRPAWTDRFRTIEPERVNVTESETDAATRAQSEKDSETNTAAHSNSETPTTETTFAVLFDMDGVILKGRGADPIVHKQAFEDILEEQEWGQGWEQSLSQSHRSAFEQYEYTEEFVTACEAIDVDPVAFYAAREERSAQRIVDRIADGHRGVYSDIDALNTLAGEMTLGLVSNNYHPAVQFVVDHFDIDRFDHVRGRDIGVDGFRRRKPDPHYLEEALDALGAESGVYVGDRGTDVVAAHRAGLESVFLRRPHNTVATLDTAPTASIDDLRDLPRVLEQIK</sequence>
<dbReference type="GO" id="GO:0006281">
    <property type="term" value="P:DNA repair"/>
    <property type="evidence" value="ECO:0007669"/>
    <property type="project" value="TreeGrafter"/>
</dbReference>
<evidence type="ECO:0000313" key="3">
    <source>
        <dbReference type="EMBL" id="ABQ75864.1"/>
    </source>
</evidence>
<reference evidence="3" key="1">
    <citation type="journal article" date="2007" name="ISME J.">
        <title>Genomic plasticity in prokaryotes: the case of the square haloarchaeon.</title>
        <authorList>
            <person name="Cuadros-Orellana S."/>
            <person name="Martin-Cuadrado A.B."/>
            <person name="Legault B."/>
            <person name="D'Auria G."/>
            <person name="Zhaxybayeva O."/>
            <person name="Papke R.T."/>
            <person name="Rodriguez-Valera F."/>
        </authorList>
    </citation>
    <scope>NUCLEOTIDE SEQUENCE</scope>
</reference>
<dbReference type="SFLD" id="SFLDS00003">
    <property type="entry name" value="Haloacid_Dehalogenase"/>
    <property type="match status" value="1"/>
</dbReference>
<dbReference type="InterPro" id="IPR036412">
    <property type="entry name" value="HAD-like_sf"/>
</dbReference>
<name>A5YSA7_9EURY</name>
<dbReference type="InterPro" id="IPR023214">
    <property type="entry name" value="HAD_sf"/>
</dbReference>
<dbReference type="SUPFAM" id="SSF56784">
    <property type="entry name" value="HAD-like"/>
    <property type="match status" value="1"/>
</dbReference>
<dbReference type="InterPro" id="IPR050155">
    <property type="entry name" value="HAD-like_hydrolase_sf"/>
</dbReference>
<dbReference type="GO" id="GO:0008967">
    <property type="term" value="F:phosphoglycolate phosphatase activity"/>
    <property type="evidence" value="ECO:0007669"/>
    <property type="project" value="TreeGrafter"/>
</dbReference>
<dbReference type="Pfam" id="PF00702">
    <property type="entry name" value="Hydrolase"/>
    <property type="match status" value="1"/>
</dbReference>
<evidence type="ECO:0000256" key="1">
    <source>
        <dbReference type="ARBA" id="ARBA00007958"/>
    </source>
</evidence>
<dbReference type="EMBL" id="EF583986">
    <property type="protein sequence ID" value="ABQ75864.1"/>
    <property type="molecule type" value="Genomic_DNA"/>
</dbReference>
<comment type="similarity">
    <text evidence="1">Belongs to the HAD-like hydrolase superfamily.</text>
</comment>